<dbReference type="InterPro" id="IPR016181">
    <property type="entry name" value="Acyl_CoA_acyltransferase"/>
</dbReference>
<dbReference type="CDD" id="cd04301">
    <property type="entry name" value="NAT_SF"/>
    <property type="match status" value="1"/>
</dbReference>
<dbReference type="AlphaFoldDB" id="Q988V5"/>
<name>Q988V5_RHILO</name>
<proteinExistence type="predicted"/>
<sequence length="196" mass="22072">MRAPACSRETTMTPQNRPQLKDQMTMDNILTTHTGFHFEVRRARPEDEPTLAEFFTHVTPDDLRFRFLGAVKEVSHDRLAAMTRSDDAHIHNFLAFSTDGMLIAVATLASDRADRNGEVAICIRQDRKHLGVGWELLTYIAKYAEELGLKAIESIESRENRAAIEVERDMGFTVTTDPDDATLVLVRRELGARSAA</sequence>
<dbReference type="HOGENOM" id="CLU_105788_0_0_5"/>
<dbReference type="Gene3D" id="3.40.630.30">
    <property type="match status" value="1"/>
</dbReference>
<dbReference type="KEGG" id="mlo:mll6577"/>
<reference evidence="2 3" key="1">
    <citation type="journal article" date="2000" name="DNA Res.">
        <title>Complete genome structure of the nitrogen-fixing symbiotic bacterium Mesorhizobium loti.</title>
        <authorList>
            <person name="Kaneko T."/>
            <person name="Nakamura Y."/>
            <person name="Sato S."/>
            <person name="Asamizu E."/>
            <person name="Kato T."/>
            <person name="Sasamoto S."/>
            <person name="Watanabe A."/>
            <person name="Idesawa K."/>
            <person name="Ishikawa A."/>
            <person name="Kawashima K."/>
            <person name="Kimura T."/>
            <person name="Kishida Y."/>
            <person name="Kiyokawa C."/>
            <person name="Kohara M."/>
            <person name="Matsumoto M."/>
            <person name="Matsuno A."/>
            <person name="Mochizuki Y."/>
            <person name="Nakayama S."/>
            <person name="Nakazaki N."/>
            <person name="Shimpo S."/>
            <person name="Sugimoto M."/>
            <person name="Takeuchi C."/>
            <person name="Yamada M."/>
            <person name="Tabata S."/>
        </authorList>
    </citation>
    <scope>NUCLEOTIDE SEQUENCE [LARGE SCALE GENOMIC DNA]</scope>
    <source>
        <strain evidence="3">LMG 29417 / CECT 9101 / MAFF 303099</strain>
    </source>
</reference>
<dbReference type="Pfam" id="PF13302">
    <property type="entry name" value="Acetyltransf_3"/>
    <property type="match status" value="1"/>
</dbReference>
<organism evidence="2 3">
    <name type="scientific">Mesorhizobium japonicum (strain LMG 29417 / CECT 9101 / MAFF 303099)</name>
    <name type="common">Mesorhizobium loti (strain MAFF 303099)</name>
    <dbReference type="NCBI Taxonomy" id="266835"/>
    <lineage>
        <taxon>Bacteria</taxon>
        <taxon>Pseudomonadati</taxon>
        <taxon>Pseudomonadota</taxon>
        <taxon>Alphaproteobacteria</taxon>
        <taxon>Hyphomicrobiales</taxon>
        <taxon>Phyllobacteriaceae</taxon>
        <taxon>Mesorhizobium</taxon>
    </lineage>
</organism>
<dbReference type="PROSITE" id="PS51186">
    <property type="entry name" value="GNAT"/>
    <property type="match status" value="1"/>
</dbReference>
<evidence type="ECO:0000259" key="1">
    <source>
        <dbReference type="PROSITE" id="PS51186"/>
    </source>
</evidence>
<gene>
    <name evidence="2" type="ordered locus">mll6577</name>
</gene>
<protein>
    <submittedName>
        <fullName evidence="2">Mll6577 protein</fullName>
    </submittedName>
</protein>
<dbReference type="GO" id="GO:0016747">
    <property type="term" value="F:acyltransferase activity, transferring groups other than amino-acyl groups"/>
    <property type="evidence" value="ECO:0007669"/>
    <property type="project" value="InterPro"/>
</dbReference>
<dbReference type="SUPFAM" id="SSF55729">
    <property type="entry name" value="Acyl-CoA N-acyltransferases (Nat)"/>
    <property type="match status" value="1"/>
</dbReference>
<dbReference type="EMBL" id="BA000012">
    <property type="protein sequence ID" value="BAB52842.1"/>
    <property type="molecule type" value="Genomic_DNA"/>
</dbReference>
<dbReference type="InterPro" id="IPR000182">
    <property type="entry name" value="GNAT_dom"/>
</dbReference>
<dbReference type="eggNOG" id="COG0456">
    <property type="taxonomic scope" value="Bacteria"/>
</dbReference>
<feature type="domain" description="N-acetyltransferase" evidence="1">
    <location>
        <begin position="38"/>
        <end position="191"/>
    </location>
</feature>
<dbReference type="Proteomes" id="UP000000552">
    <property type="component" value="Chromosome"/>
</dbReference>
<evidence type="ECO:0000313" key="2">
    <source>
        <dbReference type="EMBL" id="BAB52842.1"/>
    </source>
</evidence>
<accession>Q988V5</accession>
<evidence type="ECO:0000313" key="3">
    <source>
        <dbReference type="Proteomes" id="UP000000552"/>
    </source>
</evidence>